<organism evidence="3 5">
    <name type="scientific">Plasmodiophora brassicae</name>
    <name type="common">Clubroot disease agent</name>
    <dbReference type="NCBI Taxonomy" id="37360"/>
    <lineage>
        <taxon>Eukaryota</taxon>
        <taxon>Sar</taxon>
        <taxon>Rhizaria</taxon>
        <taxon>Endomyxa</taxon>
        <taxon>Phytomyxea</taxon>
        <taxon>Plasmodiophorida</taxon>
        <taxon>Plasmodiophoridae</taxon>
        <taxon>Plasmodiophora</taxon>
    </lineage>
</organism>
<keyword evidence="5" id="KW-1185">Reference proteome</keyword>
<dbReference type="EMBL" id="OVEO01000004">
    <property type="protein sequence ID" value="SPQ95800.1"/>
    <property type="molecule type" value="Genomic_DNA"/>
</dbReference>
<gene>
    <name evidence="3" type="ORF">PBRA_006687</name>
    <name evidence="4" type="ORF">PLBR_LOCUS3015</name>
</gene>
<dbReference type="PANTHER" id="PTHR12455">
    <property type="entry name" value="NUCLEOLAR COMPLEX PROTEIN 4"/>
    <property type="match status" value="1"/>
</dbReference>
<dbReference type="InterPro" id="IPR005612">
    <property type="entry name" value="CCAAT-binding_factor"/>
</dbReference>
<dbReference type="InterPro" id="IPR027193">
    <property type="entry name" value="Noc4"/>
</dbReference>
<evidence type="ECO:0000313" key="3">
    <source>
        <dbReference type="EMBL" id="CEO98573.1"/>
    </source>
</evidence>
<feature type="domain" description="CCAAT-binding factor" evidence="2">
    <location>
        <begin position="297"/>
        <end position="444"/>
    </location>
</feature>
<sequence>MNTIAAIRDAEERIRSSLSDNGDLLATLLSVLESSSLNDSFDLSLACIQSLRRLLFAFAVEHGLIAGDDSADAVDNDLQAWLRAKLEFFHDLLVRCVHGTNDRLQIAAVDTLLDYAVVQSSTKGFLRLSCLTPVVTSICANPNAGKSLRLHYLTRYVAVYDDVQYETLRALAQIVDQVDGTIANAIVHHDDDDDKVRHSLFDNVCRMLLQVEIPIGDEASTLGGKSLCVASPKSSNAKAHSKALNRAWREVFCSADLPADLYRLLLTNMSTVIIPSMREPLALCDFLMDAFNGDQGLLALDGLFTLIVDHNLDCPGFYDHLYKSLTPALMAGAHRRQLSLVARFLRSSHLPAYLVTAYIKRLARLAICDGASPSAALFALAMILNLLRRFPSSRVLVDRPDVTDGNDTFDMTADNPHDSNAIQSSLWELHTLRSHYCPEVARLASSDIPVMELDMSTYAEFTYTTLADKHKVKRRRVTMAVHAPETLFPPEMLSSGCWALPSA</sequence>
<dbReference type="OrthoDB" id="10263185at2759"/>
<comment type="similarity">
    <text evidence="1">Belongs to the CBF/MAK21 family.</text>
</comment>
<dbReference type="Proteomes" id="UP000039324">
    <property type="component" value="Unassembled WGS sequence"/>
</dbReference>
<evidence type="ECO:0000313" key="5">
    <source>
        <dbReference type="Proteomes" id="UP000039324"/>
    </source>
</evidence>
<dbReference type="PANTHER" id="PTHR12455:SF0">
    <property type="entry name" value="NUCLEOLAR COMPLEX PROTEIN 4 HOMOLOG"/>
    <property type="match status" value="1"/>
</dbReference>
<keyword evidence="4" id="KW-0496">Mitochondrion</keyword>
<dbReference type="Pfam" id="PF03914">
    <property type="entry name" value="CBF"/>
    <property type="match status" value="1"/>
</dbReference>
<reference evidence="4 6" key="2">
    <citation type="submission" date="2018-03" db="EMBL/GenBank/DDBJ databases">
        <authorList>
            <person name="Fogelqvist J."/>
        </authorList>
    </citation>
    <scope>NUCLEOTIDE SEQUENCE [LARGE SCALE GENOMIC DNA]</scope>
</reference>
<evidence type="ECO:0000259" key="2">
    <source>
        <dbReference type="Pfam" id="PF03914"/>
    </source>
</evidence>
<dbReference type="EMBL" id="CDSF01000085">
    <property type="protein sequence ID" value="CEO98573.1"/>
    <property type="molecule type" value="Genomic_DNA"/>
</dbReference>
<reference evidence="3 5" key="1">
    <citation type="submission" date="2015-02" db="EMBL/GenBank/DDBJ databases">
        <authorList>
            <person name="Chooi Y.-H."/>
        </authorList>
    </citation>
    <scope>NUCLEOTIDE SEQUENCE [LARGE SCALE GENOMIC DNA]</scope>
    <source>
        <strain evidence="3">E3</strain>
    </source>
</reference>
<dbReference type="GO" id="GO:0042254">
    <property type="term" value="P:ribosome biogenesis"/>
    <property type="evidence" value="ECO:0007669"/>
    <property type="project" value="InterPro"/>
</dbReference>
<dbReference type="Proteomes" id="UP000290189">
    <property type="component" value="Unassembled WGS sequence"/>
</dbReference>
<dbReference type="GO" id="GO:0032040">
    <property type="term" value="C:small-subunit processome"/>
    <property type="evidence" value="ECO:0007669"/>
    <property type="project" value="TreeGrafter"/>
</dbReference>
<dbReference type="GO" id="GO:0030692">
    <property type="term" value="C:Noc4p-Nop14p complex"/>
    <property type="evidence" value="ECO:0007669"/>
    <property type="project" value="TreeGrafter"/>
</dbReference>
<accession>A0A0G4IT99</accession>
<dbReference type="AlphaFoldDB" id="A0A0G4IT99"/>
<evidence type="ECO:0000313" key="4">
    <source>
        <dbReference type="EMBL" id="SPQ95800.1"/>
    </source>
</evidence>
<proteinExistence type="inferred from homology"/>
<evidence type="ECO:0000256" key="1">
    <source>
        <dbReference type="ARBA" id="ARBA00007797"/>
    </source>
</evidence>
<protein>
    <recommendedName>
        <fullName evidence="2">CCAAT-binding factor domain-containing protein</fullName>
    </recommendedName>
</protein>
<name>A0A0G4IT99_PLABS</name>
<dbReference type="STRING" id="37360.A0A0G4IT99"/>
<geneLocation type="mitochondrion" evidence="4"/>
<evidence type="ECO:0000313" key="6">
    <source>
        <dbReference type="Proteomes" id="UP000290189"/>
    </source>
</evidence>